<evidence type="ECO:0008006" key="3">
    <source>
        <dbReference type="Google" id="ProtNLM"/>
    </source>
</evidence>
<reference evidence="1" key="2">
    <citation type="submission" date="2020-09" db="EMBL/GenBank/DDBJ databases">
        <authorList>
            <person name="Sun Q."/>
            <person name="Zhou Y."/>
        </authorList>
    </citation>
    <scope>NUCLEOTIDE SEQUENCE</scope>
    <source>
        <strain evidence="1">CGMCC 1.6293</strain>
    </source>
</reference>
<dbReference type="Gene3D" id="2.30.110.10">
    <property type="entry name" value="Electron Transport, Fmn-binding Protein, Chain A"/>
    <property type="match status" value="1"/>
</dbReference>
<evidence type="ECO:0000313" key="1">
    <source>
        <dbReference type="EMBL" id="GGL98027.1"/>
    </source>
</evidence>
<proteinExistence type="predicted"/>
<comment type="caution">
    <text evidence="1">The sequence shown here is derived from an EMBL/GenBank/DDBJ whole genome shotgun (WGS) entry which is preliminary data.</text>
</comment>
<dbReference type="SUPFAM" id="SSF50475">
    <property type="entry name" value="FMN-binding split barrel"/>
    <property type="match status" value="1"/>
</dbReference>
<keyword evidence="2" id="KW-1185">Reference proteome</keyword>
<organism evidence="1 2">
    <name type="scientific">Pseudooceanicola nanhaiensis</name>
    <dbReference type="NCBI Taxonomy" id="375761"/>
    <lineage>
        <taxon>Bacteria</taxon>
        <taxon>Pseudomonadati</taxon>
        <taxon>Pseudomonadota</taxon>
        <taxon>Alphaproteobacteria</taxon>
        <taxon>Rhodobacterales</taxon>
        <taxon>Paracoccaceae</taxon>
        <taxon>Pseudooceanicola</taxon>
    </lineage>
</organism>
<dbReference type="RefSeq" id="WP_036539932.1">
    <property type="nucleotide sequence ID" value="NZ_BMLF01000001.1"/>
</dbReference>
<protein>
    <recommendedName>
        <fullName evidence="3">Pyridoxamine 5-phosphate oxidase</fullName>
    </recommendedName>
</protein>
<dbReference type="Proteomes" id="UP000649829">
    <property type="component" value="Unassembled WGS sequence"/>
</dbReference>
<dbReference type="EMBL" id="BMLF01000001">
    <property type="protein sequence ID" value="GGL98027.1"/>
    <property type="molecule type" value="Genomic_DNA"/>
</dbReference>
<dbReference type="InterPro" id="IPR012349">
    <property type="entry name" value="Split_barrel_FMN-bd"/>
</dbReference>
<reference evidence="1" key="1">
    <citation type="journal article" date="2014" name="Int. J. Syst. Evol. Microbiol.">
        <title>Complete genome sequence of Corynebacterium casei LMG S-19264T (=DSM 44701T), isolated from a smear-ripened cheese.</title>
        <authorList>
            <consortium name="US DOE Joint Genome Institute (JGI-PGF)"/>
            <person name="Walter F."/>
            <person name="Albersmeier A."/>
            <person name="Kalinowski J."/>
            <person name="Ruckert C."/>
        </authorList>
    </citation>
    <scope>NUCLEOTIDE SEQUENCE</scope>
    <source>
        <strain evidence="1">CGMCC 1.6293</strain>
    </source>
</reference>
<dbReference type="AlphaFoldDB" id="A0A917STC6"/>
<sequence length="162" mass="17274">MTVTDPIRETDAEARALARTLLRDATFAALGVIDPETGGPMVTRIAIATTSSGAPLTLISDLSAHAQALKRNDACSLLVGEPGPRGDPLTHPRLTLMCRAHATRQGEPGHTELAARYLALRPKAKLYSGFQDFFHVTFEVTAAHLNGGFARAYRLTPADLAA</sequence>
<name>A0A917STC6_9RHOB</name>
<evidence type="ECO:0000313" key="2">
    <source>
        <dbReference type="Proteomes" id="UP000649829"/>
    </source>
</evidence>
<gene>
    <name evidence="1" type="ORF">GCM10011534_20120</name>
</gene>
<accession>A0A917STC6</accession>